<reference evidence="2" key="2">
    <citation type="journal article" date="2023" name="IMA Fungus">
        <title>Comparative genomic study of the Penicillium genus elucidates a diverse pangenome and 15 lateral gene transfer events.</title>
        <authorList>
            <person name="Petersen C."/>
            <person name="Sorensen T."/>
            <person name="Nielsen M.R."/>
            <person name="Sondergaard T.E."/>
            <person name="Sorensen J.L."/>
            <person name="Fitzpatrick D.A."/>
            <person name="Frisvad J.C."/>
            <person name="Nielsen K.L."/>
        </authorList>
    </citation>
    <scope>NUCLEOTIDE SEQUENCE</scope>
    <source>
        <strain evidence="2">IBT 35673</strain>
    </source>
</reference>
<feature type="region of interest" description="Disordered" evidence="1">
    <location>
        <begin position="1"/>
        <end position="58"/>
    </location>
</feature>
<evidence type="ECO:0000256" key="1">
    <source>
        <dbReference type="SAM" id="MobiDB-lite"/>
    </source>
</evidence>
<comment type="caution">
    <text evidence="2">The sequence shown here is derived from an EMBL/GenBank/DDBJ whole genome shotgun (WGS) entry which is preliminary data.</text>
</comment>
<proteinExistence type="predicted"/>
<organism evidence="2 3">
    <name type="scientific">Penicillium brevicompactum</name>
    <dbReference type="NCBI Taxonomy" id="5074"/>
    <lineage>
        <taxon>Eukaryota</taxon>
        <taxon>Fungi</taxon>
        <taxon>Dikarya</taxon>
        <taxon>Ascomycota</taxon>
        <taxon>Pezizomycotina</taxon>
        <taxon>Eurotiomycetes</taxon>
        <taxon>Eurotiomycetidae</taxon>
        <taxon>Eurotiales</taxon>
        <taxon>Aspergillaceae</taxon>
        <taxon>Penicillium</taxon>
    </lineage>
</organism>
<dbReference type="Proteomes" id="UP001147695">
    <property type="component" value="Unassembled WGS sequence"/>
</dbReference>
<evidence type="ECO:0000313" key="2">
    <source>
        <dbReference type="EMBL" id="KAJ5352432.1"/>
    </source>
</evidence>
<name>A0A9W9R2A6_PENBR</name>
<protein>
    <submittedName>
        <fullName evidence="2">Uncharacterized protein</fullName>
    </submittedName>
</protein>
<gene>
    <name evidence="2" type="ORF">N7452_001406</name>
</gene>
<feature type="region of interest" description="Disordered" evidence="1">
    <location>
        <begin position="184"/>
        <end position="204"/>
    </location>
</feature>
<sequence>MRSLRALCCSKAETRDDGQDTAVRPSQQRSEKETHSVPTNVKKETTETGLPPEESPRRNLWALAFDGLDDSRKKHIPADGLPATDAIQGVIDETTVKYKEWQEKGLTIHRKNGKNINVRDTAEKIMGAAMEAQGAISTLVSFDPTGHVDVKYRNQGVESDERLDQALLKVYSAILEFTAEVKKGQDENEACEYESSESSNPPKP</sequence>
<reference evidence="2" key="1">
    <citation type="submission" date="2022-12" db="EMBL/GenBank/DDBJ databases">
        <authorList>
            <person name="Petersen C."/>
        </authorList>
    </citation>
    <scope>NUCLEOTIDE SEQUENCE</scope>
    <source>
        <strain evidence="2">IBT 35673</strain>
    </source>
</reference>
<evidence type="ECO:0000313" key="3">
    <source>
        <dbReference type="Proteomes" id="UP001147695"/>
    </source>
</evidence>
<dbReference type="EMBL" id="JAPZBQ010000001">
    <property type="protein sequence ID" value="KAJ5352432.1"/>
    <property type="molecule type" value="Genomic_DNA"/>
</dbReference>
<accession>A0A9W9R2A6</accession>
<feature type="compositionally biased region" description="Basic and acidic residues" evidence="1">
    <location>
        <begin position="29"/>
        <end position="46"/>
    </location>
</feature>
<dbReference type="AlphaFoldDB" id="A0A9W9R2A6"/>